<evidence type="ECO:0000313" key="3">
    <source>
        <dbReference type="Proteomes" id="UP000254156"/>
    </source>
</evidence>
<dbReference type="Proteomes" id="UP000254156">
    <property type="component" value="Unassembled WGS sequence"/>
</dbReference>
<dbReference type="InterPro" id="IPR015927">
    <property type="entry name" value="Peptidase_S24_S26A/B/C"/>
</dbReference>
<dbReference type="OrthoDB" id="9795228at2"/>
<organism evidence="2 3">
    <name type="scientific">Porphyromonas macacae</name>
    <dbReference type="NCBI Taxonomy" id="28115"/>
    <lineage>
        <taxon>Bacteria</taxon>
        <taxon>Pseudomonadati</taxon>
        <taxon>Bacteroidota</taxon>
        <taxon>Bacteroidia</taxon>
        <taxon>Bacteroidales</taxon>
        <taxon>Porphyromonadaceae</taxon>
        <taxon>Porphyromonas</taxon>
    </lineage>
</organism>
<dbReference type="EMBL" id="UGTF01000002">
    <property type="protein sequence ID" value="SUB88264.1"/>
    <property type="molecule type" value="Genomic_DNA"/>
</dbReference>
<accession>A0A379E7I2</accession>
<reference evidence="2 3" key="1">
    <citation type="submission" date="2018-06" db="EMBL/GenBank/DDBJ databases">
        <authorList>
            <consortium name="Pathogen Informatics"/>
            <person name="Doyle S."/>
        </authorList>
    </citation>
    <scope>NUCLEOTIDE SEQUENCE [LARGE SCALE GENOMIC DNA]</scope>
    <source>
        <strain evidence="2 3">NCTC11632</strain>
    </source>
</reference>
<dbReference type="RefSeq" id="WP_025004441.1">
    <property type="nucleotide sequence ID" value="NZ_JASBZX010000009.1"/>
</dbReference>
<evidence type="ECO:0000313" key="2">
    <source>
        <dbReference type="EMBL" id="SUB88264.1"/>
    </source>
</evidence>
<name>A0A379E7I2_9PORP</name>
<dbReference type="InterPro" id="IPR036286">
    <property type="entry name" value="LexA/Signal_pep-like_sf"/>
</dbReference>
<sequence>MNGSYPNNRRSIDNLEFFRALKERECFKTSIKGNSMLPFIRGDKDEVLLQKASSKSLKPGKIVVAYIKEKTFFMHRIERVDGDVITLRGDGNAYTREQCSATEILAEVVKLYKNGKVYTPDSFRWKAMRRLWPSSPFIRRVLLAIYRQMK</sequence>
<evidence type="ECO:0000259" key="1">
    <source>
        <dbReference type="Pfam" id="PF00717"/>
    </source>
</evidence>
<dbReference type="Gene3D" id="2.10.109.10">
    <property type="entry name" value="Umud Fragment, subunit A"/>
    <property type="match status" value="1"/>
</dbReference>
<dbReference type="AlphaFoldDB" id="A0A379E7I2"/>
<dbReference type="Pfam" id="PF00717">
    <property type="entry name" value="Peptidase_S24"/>
    <property type="match status" value="1"/>
</dbReference>
<dbReference type="SUPFAM" id="SSF51306">
    <property type="entry name" value="LexA/Signal peptidase"/>
    <property type="match status" value="1"/>
</dbReference>
<gene>
    <name evidence="2" type="ORF">NCTC11632_00327</name>
</gene>
<protein>
    <submittedName>
        <fullName evidence="2">Peptidase S24-like</fullName>
    </submittedName>
</protein>
<feature type="domain" description="Peptidase S24/S26A/S26B/S26C" evidence="1">
    <location>
        <begin position="22"/>
        <end position="109"/>
    </location>
</feature>
<dbReference type="CDD" id="cd06462">
    <property type="entry name" value="Peptidase_S24_S26"/>
    <property type="match status" value="1"/>
</dbReference>
<proteinExistence type="predicted"/>